<evidence type="ECO:0000313" key="21">
    <source>
        <dbReference type="EMBL" id="EPE31526.1"/>
    </source>
</evidence>
<dbReference type="SMART" id="SM00602">
    <property type="entry name" value="VPS10"/>
    <property type="match status" value="2"/>
</dbReference>
<evidence type="ECO:0000256" key="6">
    <source>
        <dbReference type="ARBA" id="ARBA00022737"/>
    </source>
</evidence>
<dbReference type="GO" id="GO:0005794">
    <property type="term" value="C:Golgi apparatus"/>
    <property type="evidence" value="ECO:0007669"/>
    <property type="project" value="UniProtKB-SubCell"/>
</dbReference>
<dbReference type="FunFam" id="3.30.60.270:FF:000005">
    <property type="entry name" value="Sortilin"/>
    <property type="match status" value="2"/>
</dbReference>
<keyword evidence="5 18" id="KW-0812">Transmembrane</keyword>
<evidence type="ECO:0000256" key="17">
    <source>
        <dbReference type="SAM" id="MobiDB-lite"/>
    </source>
</evidence>
<dbReference type="EMBL" id="KE145361">
    <property type="protein sequence ID" value="EPE31526.1"/>
    <property type="molecule type" value="Genomic_DNA"/>
</dbReference>
<sequence length="1480" mass="166389">MRLTQWRTLLLTSTLLGGAWAKKEGGPTVAQKKFDFIPRDVNYFDDSDTLLMVDANEYNTYRSDDAGVSWKLVDGVPEGKLMELVMHPFDNQRAYIITNEYTHYITINRGKTWQKFVAESQASIFREALTFHATDPNRIIFNAMDCAGIFCEELTYYTTNGFAKDAVPLRQDTMGCNWAVSSTGFTTGDERQDSDRILCIAKGKFSPWSKDYRLVISDSYFTDEFEPELETGKNINGVVNMAVVTKYLVVATSAEGTDEMALYVSDDSKKWHRAVFPHDHKLVEKAYTILESTNYSIQIDVMTSGRPSQPMGVCLTSNSNGTYFTRNIEHTNRNRYGMVDFEKVSGIQGIFLVNTVENYEQVEKKGEAKKIKTQISFDDGRTFQGPTCKDEELHLHSVTDLSNSGRVFSSPAPGIVMGIGNTGKYLGSYEEGNVYVSDDAGLTWIESLKGPHKYEIGDQGSVLVAINDKKSADEIKYSLNHGKDWKSAALPEKVRPVQLTTTKDSTSLKFLLEAVDAEEAAGYIIALDFADMHEAECKKDDIETWVARKNKDGEPSCLMGHTQSYSRRKPDADCFMKETEFKDPEVITENCDCTDDDFECDFNFVRSADRKECNLAEGAHMPLPEGACKNPEAESTFKGSSGWRKIPGNTCKRTSGEQKDDPVERKCTESANPDKPASGAISKTEHVFPGKLFYQKVYLERTDVSTQKDETVIVHTDAGFFISHDHGKTWEEILKDKGVEVMYAHQYFKDVVYFLTRTKKVYYSIDRGDNIRSFDAPTPPIEKGTVMEFHWKHKDWFIWMGAKNCGEKDKTNCHAEASVTRDRGDEFTTIQRYVRRCEFVKEEKKLYTTPKEKLGKDDDKLDSLIYCEAKKEENNDADNPWVLRSSENFFLDDGTVQFSNVVEFATMSEFIVVATRESAQAGMQVNASVDGRTFSSVQFPSNFQHIHQSGYTVLDSSTHSIFLHVTEDNTDGHQYGAIIKSNSNGTSYVLSLPAVDRDTVGYVDFEKTFGLQGVALANVVANYDSKNFKKEKKKLKTMITHNDGAEWTFLKPPTVDADGKKFCTGDLAKCSLNVHGYTEREDKSHTYSSSSATGLMLATGNVGEYLQADHDTFITADAGVSWSAVKKGKYMWEYGDQGSIIVIVKDGEATKTLHYTRDEGKTWEDFEFSDKEVKVVDLSTLPSDNSRNFLIWTMKDGKPVSINIDFSGLTNKQCVLDENDPEAGDYYLWTPLHPNQEDNCLFGHVSQYHRKKTTSDCYNGKMIPGMHNVERNCACTRRDFECDFNYERMKDGSCALVPGYSPPDHSLVCKVDTDRTEYYAPTGYRRIPMTTCVDGVQFDKSEAHPCPGHEEEFNKKHSASGVGIFFAIIIPIAVAAGVGWYVWRNWASKFGQIRLGEQSSFDGEAPYIKYPVLVVAGIVAVVQALPLLVSSLWRSASTALGRSRPARFTTRDSFARGRGDYAVVDEDEGELLGDESDEEV</sequence>
<feature type="chain" id="PRO_5004519877" description="Vacuolar protein sorting/targeting protein 10" evidence="19">
    <location>
        <begin position="22"/>
        <end position="1480"/>
    </location>
</feature>
<dbReference type="GeneID" id="19471323"/>
<dbReference type="InterPro" id="IPR006581">
    <property type="entry name" value="VPS10"/>
</dbReference>
<dbReference type="HOGENOM" id="CLU_000700_0_0_1"/>
<evidence type="ECO:0000256" key="13">
    <source>
        <dbReference type="ARBA" id="ARBA00025569"/>
    </source>
</evidence>
<dbReference type="KEGG" id="glz:GLAREA_12282"/>
<dbReference type="PANTHER" id="PTHR12106:SF27">
    <property type="entry name" value="SORTILIN-RELATED RECEPTOR"/>
    <property type="match status" value="1"/>
</dbReference>
<feature type="transmembrane region" description="Helical" evidence="18">
    <location>
        <begin position="1362"/>
        <end position="1383"/>
    </location>
</feature>
<keyword evidence="8 18" id="KW-1133">Transmembrane helix</keyword>
<feature type="transmembrane region" description="Helical" evidence="18">
    <location>
        <begin position="1410"/>
        <end position="1433"/>
    </location>
</feature>
<keyword evidence="11" id="KW-0675">Receptor</keyword>
<dbReference type="GO" id="GO:0016787">
    <property type="term" value="F:hydrolase activity"/>
    <property type="evidence" value="ECO:0007669"/>
    <property type="project" value="UniProtKB-KW"/>
</dbReference>
<dbReference type="GO" id="GO:0006623">
    <property type="term" value="P:protein targeting to vacuole"/>
    <property type="evidence" value="ECO:0007669"/>
    <property type="project" value="TreeGrafter"/>
</dbReference>
<keyword evidence="9" id="KW-0333">Golgi apparatus</keyword>
<feature type="region of interest" description="Disordered" evidence="17">
    <location>
        <begin position="646"/>
        <end position="681"/>
    </location>
</feature>
<feature type="compositionally biased region" description="Basic and acidic residues" evidence="17">
    <location>
        <begin position="654"/>
        <end position="668"/>
    </location>
</feature>
<evidence type="ECO:0000256" key="7">
    <source>
        <dbReference type="ARBA" id="ARBA00022927"/>
    </source>
</evidence>
<evidence type="ECO:0000256" key="12">
    <source>
        <dbReference type="ARBA" id="ARBA00023180"/>
    </source>
</evidence>
<feature type="signal peptide" evidence="19">
    <location>
        <begin position="1"/>
        <end position="21"/>
    </location>
</feature>
<evidence type="ECO:0000256" key="1">
    <source>
        <dbReference type="ARBA" id="ARBA00004166"/>
    </source>
</evidence>
<keyword evidence="19" id="KW-0732">Signal</keyword>
<dbReference type="InterPro" id="IPR015943">
    <property type="entry name" value="WD40/YVTN_repeat-like_dom_sf"/>
</dbReference>
<organism evidence="21 22">
    <name type="scientific">Glarea lozoyensis (strain ATCC 20868 / MF5171)</name>
    <dbReference type="NCBI Taxonomy" id="1116229"/>
    <lineage>
        <taxon>Eukaryota</taxon>
        <taxon>Fungi</taxon>
        <taxon>Dikarya</taxon>
        <taxon>Ascomycota</taxon>
        <taxon>Pezizomycotina</taxon>
        <taxon>Leotiomycetes</taxon>
        <taxon>Helotiales</taxon>
        <taxon>Helotiaceae</taxon>
        <taxon>Glarea</taxon>
    </lineage>
</organism>
<evidence type="ECO:0000256" key="18">
    <source>
        <dbReference type="SAM" id="Phobius"/>
    </source>
</evidence>
<dbReference type="OMA" id="ATMSEFI"/>
<dbReference type="GO" id="GO:0006896">
    <property type="term" value="P:Golgi to vacuole transport"/>
    <property type="evidence" value="ECO:0007669"/>
    <property type="project" value="TreeGrafter"/>
</dbReference>
<evidence type="ECO:0000256" key="14">
    <source>
        <dbReference type="ARBA" id="ARBA00031250"/>
    </source>
</evidence>
<dbReference type="Pfam" id="PF15901">
    <property type="entry name" value="Sortilin_C"/>
    <property type="match status" value="2"/>
</dbReference>
<dbReference type="InterPro" id="IPR050310">
    <property type="entry name" value="VPS10-sortilin"/>
</dbReference>
<reference evidence="21 22" key="1">
    <citation type="journal article" date="2013" name="BMC Genomics">
        <title>Genomics-driven discovery of the pneumocandin biosynthetic gene cluster in the fungus Glarea lozoyensis.</title>
        <authorList>
            <person name="Chen L."/>
            <person name="Yue Q."/>
            <person name="Zhang X."/>
            <person name="Xiang M."/>
            <person name="Wang C."/>
            <person name="Li S."/>
            <person name="Che Y."/>
            <person name="Ortiz-Lopez F.J."/>
            <person name="Bills G.F."/>
            <person name="Liu X."/>
            <person name="An Z."/>
        </authorList>
    </citation>
    <scope>NUCLEOTIDE SEQUENCE [LARGE SCALE GENOMIC DNA]</scope>
    <source>
        <strain evidence="22">ATCC 20868 / MF5171</strain>
    </source>
</reference>
<dbReference type="eggNOG" id="KOG3511">
    <property type="taxonomic scope" value="Eukaryota"/>
</dbReference>
<keyword evidence="7" id="KW-0653">Protein transport</keyword>
<evidence type="ECO:0000256" key="2">
    <source>
        <dbReference type="ARBA" id="ARBA00004488"/>
    </source>
</evidence>
<feature type="domain" description="VPS10" evidence="20">
    <location>
        <begin position="49"/>
        <end position="672"/>
    </location>
</feature>
<name>S3DHK9_GLAL2</name>
<dbReference type="GO" id="GO:0006895">
    <property type="term" value="P:Golgi to endosome transport"/>
    <property type="evidence" value="ECO:0007669"/>
    <property type="project" value="TreeGrafter"/>
</dbReference>
<comment type="function">
    <text evidence="13">Functions as a sorting receptor in the Golgi compartment required for the intracellular sorting and delivery of soluble vacuolar proteins, like carboxypeptidase Y (CPY) and proteinase A. Executes multiple rounds of sorting by cycling between the late Golgi and a prevacuolar endosome-like compartment.</text>
</comment>
<dbReference type="SUPFAM" id="SSF110296">
    <property type="entry name" value="Oligoxyloglucan reducing end-specific cellobiohydrolase"/>
    <property type="match status" value="3"/>
</dbReference>
<dbReference type="InterPro" id="IPR031778">
    <property type="entry name" value="Sortilin_N"/>
</dbReference>
<evidence type="ECO:0000256" key="3">
    <source>
        <dbReference type="ARBA" id="ARBA00015369"/>
    </source>
</evidence>
<evidence type="ECO:0000256" key="19">
    <source>
        <dbReference type="SAM" id="SignalP"/>
    </source>
</evidence>
<keyword evidence="4" id="KW-0813">Transport</keyword>
<dbReference type="STRING" id="1116229.S3DHK9"/>
<proteinExistence type="predicted"/>
<dbReference type="PANTHER" id="PTHR12106">
    <property type="entry name" value="SORTILIN RELATED"/>
    <property type="match status" value="1"/>
</dbReference>
<evidence type="ECO:0000259" key="20">
    <source>
        <dbReference type="SMART" id="SM00602"/>
    </source>
</evidence>
<dbReference type="GO" id="GO:0005829">
    <property type="term" value="C:cytosol"/>
    <property type="evidence" value="ECO:0007669"/>
    <property type="project" value="GOC"/>
</dbReference>
<feature type="domain" description="VPS10" evidence="20">
    <location>
        <begin position="709"/>
        <end position="1351"/>
    </location>
</feature>
<evidence type="ECO:0000256" key="8">
    <source>
        <dbReference type="ARBA" id="ARBA00022989"/>
    </source>
</evidence>
<evidence type="ECO:0000313" key="22">
    <source>
        <dbReference type="Proteomes" id="UP000016922"/>
    </source>
</evidence>
<dbReference type="CDD" id="cd15482">
    <property type="entry name" value="Sialidase_non-viral"/>
    <property type="match status" value="1"/>
</dbReference>
<dbReference type="Gene3D" id="2.10.70.80">
    <property type="match status" value="2"/>
</dbReference>
<evidence type="ECO:0000256" key="15">
    <source>
        <dbReference type="ARBA" id="ARBA00031354"/>
    </source>
</evidence>
<dbReference type="GO" id="GO:0016020">
    <property type="term" value="C:membrane"/>
    <property type="evidence" value="ECO:0007669"/>
    <property type="project" value="InterPro"/>
</dbReference>
<keyword evidence="22" id="KW-1185">Reference proteome</keyword>
<keyword evidence="10 18" id="KW-0472">Membrane</keyword>
<keyword evidence="6" id="KW-0677">Repeat</keyword>
<evidence type="ECO:0000256" key="10">
    <source>
        <dbReference type="ARBA" id="ARBA00023136"/>
    </source>
</evidence>
<evidence type="ECO:0000256" key="5">
    <source>
        <dbReference type="ARBA" id="ARBA00022692"/>
    </source>
</evidence>
<dbReference type="OrthoDB" id="443634at2759"/>
<keyword evidence="12" id="KW-0325">Glycoprotein</keyword>
<evidence type="ECO:0000256" key="16">
    <source>
        <dbReference type="ARBA" id="ARBA00031902"/>
    </source>
</evidence>
<gene>
    <name evidence="21" type="ORF">GLAREA_12282</name>
</gene>
<evidence type="ECO:0000256" key="4">
    <source>
        <dbReference type="ARBA" id="ARBA00022448"/>
    </source>
</evidence>
<accession>S3DHK9</accession>
<dbReference type="Gene3D" id="3.30.60.270">
    <property type="match status" value="2"/>
</dbReference>
<protein>
    <recommendedName>
        <fullName evidence="3">Vacuolar protein sorting/targeting protein 10</fullName>
    </recommendedName>
    <alternativeName>
        <fullName evidence="15">Carboxypeptidase Y receptor</fullName>
    </alternativeName>
    <alternativeName>
        <fullName evidence="14 16">Sortilin VPS10</fullName>
    </alternativeName>
</protein>
<dbReference type="RefSeq" id="XP_008081255.1">
    <property type="nucleotide sequence ID" value="XM_008083064.1"/>
</dbReference>
<dbReference type="Gene3D" id="2.130.10.10">
    <property type="entry name" value="YVTN repeat-like/Quinoprotein amine dehydrogenase"/>
    <property type="match status" value="2"/>
</dbReference>
<dbReference type="InterPro" id="IPR031777">
    <property type="entry name" value="Sortilin_C"/>
</dbReference>
<evidence type="ECO:0000256" key="11">
    <source>
        <dbReference type="ARBA" id="ARBA00023170"/>
    </source>
</evidence>
<keyword evidence="21" id="KW-0378">Hydrolase</keyword>
<dbReference type="Proteomes" id="UP000016922">
    <property type="component" value="Unassembled WGS sequence"/>
</dbReference>
<dbReference type="Pfam" id="PF15902">
    <property type="entry name" value="Sortilin-Vps10"/>
    <property type="match status" value="2"/>
</dbReference>
<evidence type="ECO:0000256" key="9">
    <source>
        <dbReference type="ARBA" id="ARBA00023034"/>
    </source>
</evidence>
<comment type="subcellular location">
    <subcellularLocation>
        <location evidence="1">Golgi apparatus</location>
        <location evidence="1">trans-Golgi network membrane</location>
        <topology evidence="1">Multi-pass membrane protein</topology>
    </subcellularLocation>
    <subcellularLocation>
        <location evidence="2">Prevacuolar compartment membrane</location>
        <topology evidence="2">Multi-pass membrane protein</topology>
    </subcellularLocation>
</comment>